<evidence type="ECO:0000313" key="1">
    <source>
        <dbReference type="EMBL" id="KAK9413171.1"/>
    </source>
</evidence>
<dbReference type="EMBL" id="JARVKF010000441">
    <property type="protein sequence ID" value="KAK9413171.1"/>
    <property type="molecule type" value="Genomic_DNA"/>
</dbReference>
<accession>A0ABR2UFP1</accession>
<comment type="caution">
    <text evidence="1">The sequence shown here is derived from an EMBL/GenBank/DDBJ whole genome shotgun (WGS) entry which is preliminary data.</text>
</comment>
<organism evidence="1 2">
    <name type="scientific">Seiridium unicorne</name>
    <dbReference type="NCBI Taxonomy" id="138068"/>
    <lineage>
        <taxon>Eukaryota</taxon>
        <taxon>Fungi</taxon>
        <taxon>Dikarya</taxon>
        <taxon>Ascomycota</taxon>
        <taxon>Pezizomycotina</taxon>
        <taxon>Sordariomycetes</taxon>
        <taxon>Xylariomycetidae</taxon>
        <taxon>Amphisphaeriales</taxon>
        <taxon>Sporocadaceae</taxon>
        <taxon>Seiridium</taxon>
    </lineage>
</organism>
<dbReference type="Proteomes" id="UP001408356">
    <property type="component" value="Unassembled WGS sequence"/>
</dbReference>
<evidence type="ECO:0008006" key="3">
    <source>
        <dbReference type="Google" id="ProtNLM"/>
    </source>
</evidence>
<evidence type="ECO:0000313" key="2">
    <source>
        <dbReference type="Proteomes" id="UP001408356"/>
    </source>
</evidence>
<keyword evidence="2" id="KW-1185">Reference proteome</keyword>
<sequence length="191" mass="21458">MAAFFAWSNVANSFVVANGSLLHYQNMPPDYEGRFKVTDWNAMQLNAFYTGPNGYHWALKHNQEYGLVRMGRGHATSLAFGPGGTCWFVRYNTNQCIWGPDISAFPSTWKSLIGNLERSHPRKDECIEFVAFGQYEILLVRFENGNSHMALPDDPAVRSQISSGLIQEVEERLAGGWTLGNRTALVGGYWT</sequence>
<protein>
    <recommendedName>
        <fullName evidence="3">Lectin</fullName>
    </recommendedName>
</protein>
<proteinExistence type="predicted"/>
<reference evidence="1 2" key="1">
    <citation type="journal article" date="2024" name="J. Plant Pathol.">
        <title>Sequence and assembly of the genome of Seiridium unicorne, isolate CBS 538.82, causal agent of cypress canker disease.</title>
        <authorList>
            <person name="Scali E."/>
            <person name="Rocca G.D."/>
            <person name="Danti R."/>
            <person name="Garbelotto M."/>
            <person name="Barberini S."/>
            <person name="Baroncelli R."/>
            <person name="Emiliani G."/>
        </authorList>
    </citation>
    <scope>NUCLEOTIDE SEQUENCE [LARGE SCALE GENOMIC DNA]</scope>
    <source>
        <strain evidence="1 2">BM-138-508</strain>
    </source>
</reference>
<gene>
    <name evidence="1" type="ORF">SUNI508_11947</name>
</gene>
<name>A0ABR2UFP1_9PEZI</name>